<dbReference type="Gene3D" id="1.50.10.10">
    <property type="match status" value="1"/>
</dbReference>
<dbReference type="EMBL" id="CAFBLD010000006">
    <property type="protein sequence ID" value="CAB4869991.1"/>
    <property type="molecule type" value="Genomic_DNA"/>
</dbReference>
<evidence type="ECO:0000313" key="12">
    <source>
        <dbReference type="EMBL" id="CAB5073241.1"/>
    </source>
</evidence>
<dbReference type="PANTHER" id="PTHR31084">
    <property type="entry name" value="ALPHA-L-FUCOSIDASE 2"/>
    <property type="match status" value="1"/>
</dbReference>
<evidence type="ECO:0000313" key="7">
    <source>
        <dbReference type="EMBL" id="CAB4783790.1"/>
    </source>
</evidence>
<dbReference type="GO" id="GO:0004560">
    <property type="term" value="F:alpha-L-fucosidase activity"/>
    <property type="evidence" value="ECO:0007669"/>
    <property type="project" value="InterPro"/>
</dbReference>
<evidence type="ECO:0000313" key="8">
    <source>
        <dbReference type="EMBL" id="CAB4829730.1"/>
    </source>
</evidence>
<dbReference type="EMBL" id="CAESAE010000006">
    <property type="protein sequence ID" value="CAB4342034.1"/>
    <property type="molecule type" value="Genomic_DNA"/>
</dbReference>
<feature type="domain" description="Glycosyl hydrolase family 95 catalytic" evidence="3">
    <location>
        <begin position="257"/>
        <end position="668"/>
    </location>
</feature>
<dbReference type="InterPro" id="IPR016518">
    <property type="entry name" value="Alpha-L-fucosidase"/>
</dbReference>
<dbReference type="Pfam" id="PF21307">
    <property type="entry name" value="Glyco_hydro_95_C"/>
    <property type="match status" value="1"/>
</dbReference>
<sequence>MKNESIFYKQPANDWLSALPIGNGRLGAMIHGRVYKEQIQLNEESIWTKRSASRINHDSKKYLNEVRQHLMEGRPREAQFLAELASFGTPHWQSAYQTLGQLTLLSNGQHDAVAKDYLRTLDLITGIVSVEYRIGETNFKREMFASAVDNVIVVRIEKDGPLTLKLGLELTRRYDGQAMPIGPKQLLMVGRAGAYGVSFHARVDANSEGGTVSALGDHLLIEEGNAATILISATTDFDKSDEASVSEEIIRKATSLGYQDLRQRHIEEHAPSMKRMTISLGTETHGKTELPTDQRLKDLGVGENDEKLIATYVSFGRYLLYGSSRPGTQPANLQGIWNESFTPAWDSKFTTNINLEMNYWPAEVANLSECHDALFDLIDRARTTGSETARVHYGARGFVVHQNLDIWADSAPLDNVYCGLWPTGGVWLVWHYWQRFEYDLNIDFLRDRAYPAMQEAAEFLLSMAVEDDLGRFLIGPSLSPENAYSDHEGIRIALTMSPSLDSQLAHWLFTKCIAASEILGIDNAFIDSVREALPKLPKPGLGRHGQLLEWMEDYEEIEPGHRHFSHLFGVYPDNQILGNSSLTAGARISLQRRLDAGAGASSWSLAWAACLWARFGEGDLAREMIMRVLRERTSPNLFGTHPPQGTNPLTTFQIDGNLGVVAAVAEMLVQSHNGFIKLLPALPTAWAQGMISGLRVRGGFEVEIVWSNWQLDKAIVLSRAGAVCSIFSKHELGVTSEDGQTVVTECISNVVTFKTSIGQKYIIRRLNMDELTKAT</sequence>
<evidence type="ECO:0000313" key="5">
    <source>
        <dbReference type="EMBL" id="CAB4701798.1"/>
    </source>
</evidence>
<feature type="domain" description="Alpha fucosidase A-like C-terminal" evidence="2">
    <location>
        <begin position="670"/>
        <end position="763"/>
    </location>
</feature>
<dbReference type="PANTHER" id="PTHR31084:SF0">
    <property type="entry name" value="ALPHA-L-FUCOSIDASE 2"/>
    <property type="match status" value="1"/>
</dbReference>
<evidence type="ECO:0000313" key="11">
    <source>
        <dbReference type="EMBL" id="CAB4975183.1"/>
    </source>
</evidence>
<evidence type="ECO:0000313" key="4">
    <source>
        <dbReference type="EMBL" id="CAB4342034.1"/>
    </source>
</evidence>
<dbReference type="EMBL" id="CAFBOC010000007">
    <property type="protein sequence ID" value="CAB4975183.1"/>
    <property type="molecule type" value="Genomic_DNA"/>
</dbReference>
<dbReference type="EMBL" id="CAEZXO010000010">
    <property type="protein sequence ID" value="CAB4701798.1"/>
    <property type="molecule type" value="Genomic_DNA"/>
</dbReference>
<dbReference type="EMBL" id="CAFBQX010000004">
    <property type="protein sequence ID" value="CAB5073241.1"/>
    <property type="molecule type" value="Genomic_DNA"/>
</dbReference>
<dbReference type="EMBL" id="CAFBNH010000007">
    <property type="protein sequence ID" value="CAB4950476.1"/>
    <property type="molecule type" value="Genomic_DNA"/>
</dbReference>
<dbReference type="AlphaFoldDB" id="A0A6J7K427"/>
<proteinExistence type="predicted"/>
<evidence type="ECO:0000313" key="9">
    <source>
        <dbReference type="EMBL" id="CAB4869991.1"/>
    </source>
</evidence>
<dbReference type="EMBL" id="CAEZYM010000006">
    <property type="protein sequence ID" value="CAB4724085.1"/>
    <property type="molecule type" value="Genomic_DNA"/>
</dbReference>
<dbReference type="InterPro" id="IPR054363">
    <property type="entry name" value="GH95_cat"/>
</dbReference>
<evidence type="ECO:0000313" key="10">
    <source>
        <dbReference type="EMBL" id="CAB4950476.1"/>
    </source>
</evidence>
<dbReference type="EMBL" id="CAEZZW010000006">
    <property type="protein sequence ID" value="CAB4783790.1"/>
    <property type="molecule type" value="Genomic_DNA"/>
</dbReference>
<evidence type="ECO:0000259" key="3">
    <source>
        <dbReference type="Pfam" id="PF22124"/>
    </source>
</evidence>
<evidence type="ECO:0000259" key="1">
    <source>
        <dbReference type="Pfam" id="PF14498"/>
    </source>
</evidence>
<dbReference type="Pfam" id="PF22124">
    <property type="entry name" value="Glyco_hydro_95_cat"/>
    <property type="match status" value="1"/>
</dbReference>
<dbReference type="InterPro" id="IPR012341">
    <property type="entry name" value="6hp_glycosidase-like_sf"/>
</dbReference>
<accession>A0A6J7K427</accession>
<dbReference type="Pfam" id="PF14498">
    <property type="entry name" value="Glyco_hyd_65N_2"/>
    <property type="match status" value="1"/>
</dbReference>
<dbReference type="SUPFAM" id="SSF48208">
    <property type="entry name" value="Six-hairpin glycosidases"/>
    <property type="match status" value="1"/>
</dbReference>
<dbReference type="InterPro" id="IPR027414">
    <property type="entry name" value="GH95_N_dom"/>
</dbReference>
<evidence type="ECO:0000313" key="6">
    <source>
        <dbReference type="EMBL" id="CAB4724085.1"/>
    </source>
</evidence>
<feature type="domain" description="Glycosyl hydrolase family 95 N-terminal" evidence="1">
    <location>
        <begin position="6"/>
        <end position="239"/>
    </location>
</feature>
<dbReference type="EMBL" id="CAFABH010000014">
    <property type="protein sequence ID" value="CAB4829730.1"/>
    <property type="molecule type" value="Genomic_DNA"/>
</dbReference>
<dbReference type="InterPro" id="IPR008928">
    <property type="entry name" value="6-hairpin_glycosidase_sf"/>
</dbReference>
<gene>
    <name evidence="5" type="ORF">UFOPK2510_01361</name>
    <name evidence="6" type="ORF">UFOPK2718_00745</name>
    <name evidence="7" type="ORF">UFOPK2936_01130</name>
    <name evidence="8" type="ORF">UFOPK3174_00945</name>
    <name evidence="9" type="ORF">UFOPK3328_00993</name>
    <name evidence="10" type="ORF">UFOPK3779_01168</name>
    <name evidence="11" type="ORF">UFOPK3913_00747</name>
    <name evidence="4" type="ORF">UFOPK4107_01096</name>
    <name evidence="12" type="ORF">UFOPK4403_00907</name>
</gene>
<organism evidence="10">
    <name type="scientific">freshwater metagenome</name>
    <dbReference type="NCBI Taxonomy" id="449393"/>
    <lineage>
        <taxon>unclassified sequences</taxon>
        <taxon>metagenomes</taxon>
        <taxon>ecological metagenomes</taxon>
    </lineage>
</organism>
<dbReference type="PIRSF" id="PIRSF007663">
    <property type="entry name" value="UCP007663"/>
    <property type="match status" value="1"/>
</dbReference>
<evidence type="ECO:0000259" key="2">
    <source>
        <dbReference type="Pfam" id="PF21307"/>
    </source>
</evidence>
<reference evidence="10" key="1">
    <citation type="submission" date="2020-05" db="EMBL/GenBank/DDBJ databases">
        <authorList>
            <person name="Chiriac C."/>
            <person name="Salcher M."/>
            <person name="Ghai R."/>
            <person name="Kavagutti S V."/>
        </authorList>
    </citation>
    <scope>NUCLEOTIDE SEQUENCE</scope>
</reference>
<name>A0A6J7K427_9ZZZZ</name>
<protein>
    <submittedName>
        <fullName evidence="10">Unannotated protein</fullName>
    </submittedName>
</protein>
<dbReference type="GO" id="GO:0005975">
    <property type="term" value="P:carbohydrate metabolic process"/>
    <property type="evidence" value="ECO:0007669"/>
    <property type="project" value="InterPro"/>
</dbReference>
<dbReference type="InterPro" id="IPR049053">
    <property type="entry name" value="AFCA-like_C"/>
</dbReference>